<dbReference type="EMBL" id="HBEM01022530">
    <property type="protein sequence ID" value="CAD8456418.1"/>
    <property type="molecule type" value="Transcribed_RNA"/>
</dbReference>
<dbReference type="InterPro" id="IPR015943">
    <property type="entry name" value="WD40/YVTN_repeat-like_dom_sf"/>
</dbReference>
<evidence type="ECO:0000259" key="3">
    <source>
        <dbReference type="Pfam" id="PF21034"/>
    </source>
</evidence>
<dbReference type="PROSITE" id="PS50082">
    <property type="entry name" value="WD_REPEATS_2"/>
    <property type="match status" value="1"/>
</dbReference>
<feature type="domain" description="BCAS3 WD40" evidence="3">
    <location>
        <begin position="42"/>
        <end position="383"/>
    </location>
</feature>
<organism evidence="4">
    <name type="scientific">Amorphochlora amoebiformis</name>
    <dbReference type="NCBI Taxonomy" id="1561963"/>
    <lineage>
        <taxon>Eukaryota</taxon>
        <taxon>Sar</taxon>
        <taxon>Rhizaria</taxon>
        <taxon>Cercozoa</taxon>
        <taxon>Chlorarachniophyceae</taxon>
        <taxon>Amorphochlora</taxon>
    </lineage>
</organism>
<keyword evidence="1" id="KW-0853">WD repeat</keyword>
<dbReference type="Pfam" id="PF21034">
    <property type="entry name" value="BCAS3_WD40"/>
    <property type="match status" value="1"/>
</dbReference>
<accession>A0A7S0DJS8</accession>
<dbReference type="Gene3D" id="2.130.10.10">
    <property type="entry name" value="YVTN repeat-like/Quinoprotein amine dehydrogenase"/>
    <property type="match status" value="1"/>
</dbReference>
<evidence type="ECO:0000256" key="1">
    <source>
        <dbReference type="PROSITE-ProRule" id="PRU00221"/>
    </source>
</evidence>
<feature type="region of interest" description="Disordered" evidence="2">
    <location>
        <begin position="495"/>
        <end position="515"/>
    </location>
</feature>
<dbReference type="SUPFAM" id="SSF50978">
    <property type="entry name" value="WD40 repeat-like"/>
    <property type="match status" value="1"/>
</dbReference>
<feature type="repeat" description="WD" evidence="1">
    <location>
        <begin position="288"/>
        <end position="330"/>
    </location>
</feature>
<dbReference type="GO" id="GO:0005737">
    <property type="term" value="C:cytoplasm"/>
    <property type="evidence" value="ECO:0007669"/>
    <property type="project" value="TreeGrafter"/>
</dbReference>
<dbReference type="SMART" id="SM00320">
    <property type="entry name" value="WD40"/>
    <property type="match status" value="2"/>
</dbReference>
<dbReference type="GO" id="GO:0042594">
    <property type="term" value="P:response to starvation"/>
    <property type="evidence" value="ECO:0007669"/>
    <property type="project" value="TreeGrafter"/>
</dbReference>
<dbReference type="GO" id="GO:0006914">
    <property type="term" value="P:autophagy"/>
    <property type="evidence" value="ECO:0007669"/>
    <property type="project" value="InterPro"/>
</dbReference>
<dbReference type="InterPro" id="IPR048382">
    <property type="entry name" value="BCAS3_WD40"/>
</dbReference>
<dbReference type="InterPro" id="IPR036322">
    <property type="entry name" value="WD40_repeat_dom_sf"/>
</dbReference>
<gene>
    <name evidence="4" type="ORF">LAMO00422_LOCUS15364</name>
</gene>
<reference evidence="4" key="1">
    <citation type="submission" date="2021-01" db="EMBL/GenBank/DDBJ databases">
        <authorList>
            <person name="Corre E."/>
            <person name="Pelletier E."/>
            <person name="Niang G."/>
            <person name="Scheremetjew M."/>
            <person name="Finn R."/>
            <person name="Kale V."/>
            <person name="Holt S."/>
            <person name="Cochrane G."/>
            <person name="Meng A."/>
            <person name="Brown T."/>
            <person name="Cohen L."/>
        </authorList>
    </citation>
    <scope>NUCLEOTIDE SEQUENCE</scope>
    <source>
        <strain evidence="4">CCMP2058</strain>
    </source>
</reference>
<name>A0A7S0DJS8_9EUKA</name>
<evidence type="ECO:0000313" key="4">
    <source>
        <dbReference type="EMBL" id="CAD8456418.1"/>
    </source>
</evidence>
<dbReference type="InterPro" id="IPR045142">
    <property type="entry name" value="BCAS3-like"/>
</dbReference>
<dbReference type="PANTHER" id="PTHR13268">
    <property type="entry name" value="BREAST CARCINOMA AMPLIFIED SEQUENCE 3"/>
    <property type="match status" value="1"/>
</dbReference>
<dbReference type="AlphaFoldDB" id="A0A7S0DJS8"/>
<protein>
    <recommendedName>
        <fullName evidence="3">BCAS3 WD40 domain-containing protein</fullName>
    </recommendedName>
</protein>
<proteinExistence type="predicted"/>
<sequence length="633" mass="70431">MSDILQNLVNRARGLSAPAILEGSFDNAWFFQRRLHSCQVDDKIRLFLSLGMSDGFRVLELLDDDVVQIASHDENGPVDAVELLYAPSSSSKRENAGLSNLQLLTTSGNNRATFPRSCVKIFSVGEKKYVHVFRLRSAVLDVRASQKTSVFAVQLQGEIQVFGSKDYRFLFTISCVPSPSPGPLFALGPCWLAFAGGSLPRSAKDSLVNSLPLPSFKKLSKDYKGTLSTVAKDVMSGLYSLGNLGGQKLAHYLSNAPENDRKTNNGHGHKDGYVTIYDVSTRKVLSVFKAHSTAITHVAFDSSGSLLVTSGTRGQHLNVWQLMNAEPAESTRLFMPCKPRLLYKIFRGITHATIRDISFSCDSRMLAVSSQRGTIHIYKINQLDNRNFPSFHKLQDRDTAAEAENTVTFTPFHRIKQTLEANNNLDPMPSISAFHQFSPHANSPALVVVTGSQQIQVHALVNPQGSCSEEDEKSLTVQKQWHLNKVLLNETTQAYRQDGGRQPKGNKGSPPKSNLLSHVEMNTFKSNEVPFWASPQFVTQAMKQPTGRGRDLEMKREAINNPDYLFWEDMEFETLQYRKHVSFSGLKCHFPVGGEKMMNDAVHCSILEALESPILTAETKGVDFRDNMSEILI</sequence>
<dbReference type="InterPro" id="IPR001680">
    <property type="entry name" value="WD40_rpt"/>
</dbReference>
<evidence type="ECO:0000256" key="2">
    <source>
        <dbReference type="SAM" id="MobiDB-lite"/>
    </source>
</evidence>
<dbReference type="PANTHER" id="PTHR13268:SF0">
    <property type="entry name" value="BCAS3 MICROTUBULE ASSOCIATED CELL MIGRATION FACTOR"/>
    <property type="match status" value="1"/>
</dbReference>